<accession>T1GJR8</accession>
<evidence type="ECO:0000313" key="2">
    <source>
        <dbReference type="Proteomes" id="UP000015102"/>
    </source>
</evidence>
<keyword evidence="2" id="KW-1185">Reference proteome</keyword>
<dbReference type="EnsemblMetazoa" id="MESCA003718-RA">
    <property type="protein sequence ID" value="MESCA003718-PA"/>
    <property type="gene ID" value="MESCA003718"/>
</dbReference>
<dbReference type="AlphaFoldDB" id="T1GJR8"/>
<protein>
    <submittedName>
        <fullName evidence="1">Uncharacterized protein</fullName>
    </submittedName>
</protein>
<reference evidence="2" key="1">
    <citation type="submission" date="2013-02" db="EMBL/GenBank/DDBJ databases">
        <authorList>
            <person name="Hughes D."/>
        </authorList>
    </citation>
    <scope>NUCLEOTIDE SEQUENCE</scope>
    <source>
        <strain>Durham</strain>
        <strain evidence="2">NC isolate 2 -- Noor lab</strain>
    </source>
</reference>
<dbReference type="HOGENOM" id="CLU_2270474_0_0_1"/>
<name>T1GJR8_MEGSC</name>
<dbReference type="EMBL" id="CAQQ02194875">
    <property type="status" value="NOT_ANNOTATED_CDS"/>
    <property type="molecule type" value="Genomic_DNA"/>
</dbReference>
<sequence length="103" mass="11854">YNHVKKKLQISIQSFYSRTAQEAYKNKNSFGKLNRFSSSIKVHNSLSFNSKNSKDDTKVRKNLQILDNIKFMINSSFSCLASKYNRKAASSRNLLSSSKQTQH</sequence>
<organism evidence="1 2">
    <name type="scientific">Megaselia scalaris</name>
    <name type="common">Humpbacked fly</name>
    <name type="synonym">Phora scalaris</name>
    <dbReference type="NCBI Taxonomy" id="36166"/>
    <lineage>
        <taxon>Eukaryota</taxon>
        <taxon>Metazoa</taxon>
        <taxon>Ecdysozoa</taxon>
        <taxon>Arthropoda</taxon>
        <taxon>Hexapoda</taxon>
        <taxon>Insecta</taxon>
        <taxon>Pterygota</taxon>
        <taxon>Neoptera</taxon>
        <taxon>Endopterygota</taxon>
        <taxon>Diptera</taxon>
        <taxon>Brachycera</taxon>
        <taxon>Muscomorpha</taxon>
        <taxon>Platypezoidea</taxon>
        <taxon>Phoridae</taxon>
        <taxon>Megaseliini</taxon>
        <taxon>Megaselia</taxon>
    </lineage>
</organism>
<evidence type="ECO:0000313" key="1">
    <source>
        <dbReference type="EnsemblMetazoa" id="MESCA003718-PA"/>
    </source>
</evidence>
<dbReference type="Proteomes" id="UP000015102">
    <property type="component" value="Unassembled WGS sequence"/>
</dbReference>
<dbReference type="EMBL" id="CAQQ02194874">
    <property type="status" value="NOT_ANNOTATED_CDS"/>
    <property type="molecule type" value="Genomic_DNA"/>
</dbReference>
<proteinExistence type="predicted"/>
<reference evidence="1" key="2">
    <citation type="submission" date="2015-06" db="UniProtKB">
        <authorList>
            <consortium name="EnsemblMetazoa"/>
        </authorList>
    </citation>
    <scope>IDENTIFICATION</scope>
</reference>